<proteinExistence type="predicted"/>
<gene>
    <name evidence="1" type="ORF">MENTE1834_LOCUS41563</name>
</gene>
<keyword evidence="2" id="KW-1185">Reference proteome</keyword>
<evidence type="ECO:0000313" key="1">
    <source>
        <dbReference type="EMBL" id="CAK5098270.1"/>
    </source>
</evidence>
<protein>
    <submittedName>
        <fullName evidence="1">Uncharacterized protein</fullName>
    </submittedName>
</protein>
<dbReference type="EMBL" id="CAVMJV010000103">
    <property type="protein sequence ID" value="CAK5098270.1"/>
    <property type="molecule type" value="Genomic_DNA"/>
</dbReference>
<evidence type="ECO:0000313" key="2">
    <source>
        <dbReference type="Proteomes" id="UP001497535"/>
    </source>
</evidence>
<comment type="caution">
    <text evidence="1">The sequence shown here is derived from an EMBL/GenBank/DDBJ whole genome shotgun (WGS) entry which is preliminary data.</text>
</comment>
<name>A0ACB1AR65_MELEN</name>
<accession>A0ACB1AR65</accession>
<dbReference type="Proteomes" id="UP001497535">
    <property type="component" value="Unassembled WGS sequence"/>
</dbReference>
<sequence>MQKSLFLDEAPINKTLFNEAGGKAIYEKYLSHPDFGSRYFKNICKNLANSDDDEEAHFAKFQKFDLSQFDDNDNFISMANLILKLLEMYNSDLLTQRAVVSLFALMCNKVEVEDKIKIGKMGVIEVIFKLIENKFNMEECDIVMKDGLVFLRKITDGIKENCEIFVKTSLNSLPRMIRKIKDPKYLHIIKEEGGEEMLAKLTEKLEQNEDVEEVTNVILTRIDKWGKGIHQVNKELVSEDKEEIKKPVDNDNVEANKTKEVKKLEPIFTTNPAELKGEMINISLKKDPKFGITMSGMDGTRVQNEFIQITEVVSESSAHINGILPEDIIVSINNKVVFHLFSSTNFLKCVLGATLKDVNGILDSFSVGDIVNFQLCRGYALQETMRKRLDHT</sequence>
<reference evidence="1" key="1">
    <citation type="submission" date="2023-11" db="EMBL/GenBank/DDBJ databases">
        <authorList>
            <person name="Poullet M."/>
        </authorList>
    </citation>
    <scope>NUCLEOTIDE SEQUENCE</scope>
    <source>
        <strain evidence="1">E1834</strain>
    </source>
</reference>
<organism evidence="1 2">
    <name type="scientific">Meloidogyne enterolobii</name>
    <name type="common">Root-knot nematode worm</name>
    <name type="synonym">Meloidogyne mayaguensis</name>
    <dbReference type="NCBI Taxonomy" id="390850"/>
    <lineage>
        <taxon>Eukaryota</taxon>
        <taxon>Metazoa</taxon>
        <taxon>Ecdysozoa</taxon>
        <taxon>Nematoda</taxon>
        <taxon>Chromadorea</taxon>
        <taxon>Rhabditida</taxon>
        <taxon>Tylenchina</taxon>
        <taxon>Tylenchomorpha</taxon>
        <taxon>Tylenchoidea</taxon>
        <taxon>Meloidogynidae</taxon>
        <taxon>Meloidogyninae</taxon>
        <taxon>Meloidogyne</taxon>
    </lineage>
</organism>